<dbReference type="Gene3D" id="1.20.5.110">
    <property type="match status" value="1"/>
</dbReference>
<dbReference type="GO" id="GO:0005886">
    <property type="term" value="C:plasma membrane"/>
    <property type="evidence" value="ECO:0007669"/>
    <property type="project" value="TreeGrafter"/>
</dbReference>
<dbReference type="InterPro" id="IPR042855">
    <property type="entry name" value="V_SNARE_CC"/>
</dbReference>
<dbReference type="SUPFAM" id="SSF50978">
    <property type="entry name" value="WD40 repeat-like"/>
    <property type="match status" value="1"/>
</dbReference>
<evidence type="ECO:0000259" key="8">
    <source>
        <dbReference type="PROSITE" id="PS50892"/>
    </source>
</evidence>
<evidence type="ECO:0000313" key="10">
    <source>
        <dbReference type="RefSeq" id="XP_039128552.1"/>
    </source>
</evidence>
<keyword evidence="5" id="KW-0853">WD repeat</keyword>
<evidence type="ECO:0000256" key="1">
    <source>
        <dbReference type="ARBA" id="ARBA00004496"/>
    </source>
</evidence>
<dbReference type="InterPro" id="IPR036322">
    <property type="entry name" value="WD40_repeat_dom_sf"/>
</dbReference>
<dbReference type="PANTHER" id="PTHR10241:SF25">
    <property type="entry name" value="TOMOSYN, ISOFORM C"/>
    <property type="match status" value="1"/>
</dbReference>
<comment type="subcellular location">
    <subcellularLocation>
        <location evidence="1">Cytoplasm</location>
    </subcellularLocation>
</comment>
<dbReference type="GO" id="GO:0006887">
    <property type="term" value="P:exocytosis"/>
    <property type="evidence" value="ECO:0007669"/>
    <property type="project" value="UniProtKB-KW"/>
</dbReference>
<evidence type="ECO:0000256" key="6">
    <source>
        <dbReference type="PROSITE-ProRule" id="PRU00290"/>
    </source>
</evidence>
<dbReference type="PANTHER" id="PTHR10241">
    <property type="entry name" value="LETHAL 2 GIANT LARVAE PROTEIN"/>
    <property type="match status" value="1"/>
</dbReference>
<evidence type="ECO:0000256" key="4">
    <source>
        <dbReference type="ARBA" id="ARBA00022490"/>
    </source>
</evidence>
<protein>
    <submittedName>
        <fullName evidence="10">LOW QUALITY PROTEIN: uncharacterized protein LOC120264784</fullName>
    </submittedName>
</protein>
<accession>A0AB40BM73</accession>
<dbReference type="CDD" id="cd15873">
    <property type="entry name" value="R-SNARE_STXBP5_6"/>
    <property type="match status" value="1"/>
</dbReference>
<evidence type="ECO:0000256" key="2">
    <source>
        <dbReference type="ARBA" id="ARBA00008070"/>
    </source>
</evidence>
<gene>
    <name evidence="10" type="primary">LOC120264784</name>
</gene>
<feature type="compositionally biased region" description="Basic and acidic residues" evidence="7">
    <location>
        <begin position="1009"/>
        <end position="1020"/>
    </location>
</feature>
<reference evidence="10" key="1">
    <citation type="submission" date="2025-08" db="UniProtKB">
        <authorList>
            <consortium name="RefSeq"/>
        </authorList>
    </citation>
    <scope>IDENTIFICATION</scope>
</reference>
<dbReference type="PROSITE" id="PS50082">
    <property type="entry name" value="WD_REPEATS_2"/>
    <property type="match status" value="1"/>
</dbReference>
<proteinExistence type="inferred from homology"/>
<dbReference type="PROSITE" id="PS50892">
    <property type="entry name" value="V_SNARE"/>
    <property type="match status" value="1"/>
</dbReference>
<keyword evidence="6" id="KW-0175">Coiled coil</keyword>
<dbReference type="AlphaFoldDB" id="A0AB40BM73"/>
<evidence type="ECO:0000256" key="5">
    <source>
        <dbReference type="PROSITE-ProRule" id="PRU00221"/>
    </source>
</evidence>
<dbReference type="Gene3D" id="2.130.10.10">
    <property type="entry name" value="YVTN repeat-like/Quinoprotein amine dehydrogenase"/>
    <property type="match status" value="2"/>
</dbReference>
<keyword evidence="3" id="KW-0268">Exocytosis</keyword>
<evidence type="ECO:0000313" key="9">
    <source>
        <dbReference type="Proteomes" id="UP001515500"/>
    </source>
</evidence>
<name>A0AB40BM73_DIOCR</name>
<evidence type="ECO:0000256" key="3">
    <source>
        <dbReference type="ARBA" id="ARBA00022483"/>
    </source>
</evidence>
<dbReference type="GO" id="GO:0019905">
    <property type="term" value="F:syntaxin binding"/>
    <property type="evidence" value="ECO:0007669"/>
    <property type="project" value="TreeGrafter"/>
</dbReference>
<sequence>MFAKRLFQKSASQSGSKILSDLDLEIAAHYGVPYTASVLAFDPIQRLLAIGTLDGRIKIIGGDNIEGLLISPKKLPFKNLEFLHNQGFLVGVSNENDIQVWDLECRCLRECLQWESNITAFSTIQGTCLMYVGDDSGLISVLKYNPEEGKLLSLPYQITSDALNEAAGISFSSQQAIVGILPQTYTFGTRVLVAYENGVIILWDVSECRVVTVRGYTELQLKDKGTVGTTAEVGDEQQDSVPEHGAHEREICSLCWASDTGSILAVGYINGDILLWNISAKSSTKEQQAGISTNDVVKLQLASGDRRLPVIILHWSNNCKPNNDKGGQLFIYGGDEMGSDEVLTVLSLEWSSGIENLRCISRADLNLDGSFADMILIPKPGALGRASTAALFILTNPGQLNVYDGDLLSNLKSEDGKPSQQFEKFPTVVPTIDPLLTVAKLCWLAIGSSNAFIEKASARGTGATSSLSAGTKWPLTGGVPNELAFPKENGIARLYIAGYQDGSVRIWDATSPVLSLMFVFEAKVSNIELEGQNSSVSALEFCSKSMTLAVGNEFGLVRVYKLQDGIDQSSFHFVSETKHEVHKVQQGNGVHCFAAFFILNSPIRALHFVNSGDRFAVGYENGQVSMLDISSMSVIFRTGCLSGTNSPVISITTHLTPQSSVILHSPKQSSPESAKVHSEEVVYVLTKDARVVMVDSITGSMINLRPMHPRKESAAISMYVLDESDAPLEAVSEKNVANISTDNPVQNESKQSNNPSGIKTHESEHHFSSDASYVLLCCENALRLYPLKSVTGGHQLHSKVNLEKNCCWTTLFKMRDEKACGLILLYQTGVIEIRSLPDLEVLGENSLMSTLRWSFKANMEKTMSSYDFGQIALVNGCEVAFLSLLACENDFRIPDSLPCLHDKVVAAAADAAIGISSHQKKKQDTTHGILGLIKGLKSAKAEKANVAGNSVRPISTQQLEEIFARTPFSDPTIPSVSNLEATELSIDDIEIDDALPATSTTSSVINKNKARDEDMEREKLFQGGSTDAKPRVRTTQEILTQYRFNGDAAAAAAHAKDKLVQRQEKLERLSKRTEELQSGAENFAEMANELVKTMENKKWWKL</sequence>
<evidence type="ECO:0000256" key="7">
    <source>
        <dbReference type="SAM" id="MobiDB-lite"/>
    </source>
</evidence>
<organism evidence="9 10">
    <name type="scientific">Dioscorea cayennensis subsp. rotundata</name>
    <name type="common">White Guinea yam</name>
    <name type="synonym">Dioscorea rotundata</name>
    <dbReference type="NCBI Taxonomy" id="55577"/>
    <lineage>
        <taxon>Eukaryota</taxon>
        <taxon>Viridiplantae</taxon>
        <taxon>Streptophyta</taxon>
        <taxon>Embryophyta</taxon>
        <taxon>Tracheophyta</taxon>
        <taxon>Spermatophyta</taxon>
        <taxon>Magnoliopsida</taxon>
        <taxon>Liliopsida</taxon>
        <taxon>Dioscoreales</taxon>
        <taxon>Dioscoreaceae</taxon>
        <taxon>Dioscorea</taxon>
    </lineage>
</organism>
<dbReference type="SMART" id="SM00320">
    <property type="entry name" value="WD40"/>
    <property type="match status" value="6"/>
</dbReference>
<dbReference type="SUPFAM" id="SSF58038">
    <property type="entry name" value="SNARE fusion complex"/>
    <property type="match status" value="1"/>
</dbReference>
<dbReference type="Proteomes" id="UP001515500">
    <property type="component" value="Chromosome 7"/>
</dbReference>
<comment type="similarity">
    <text evidence="2">Belongs to the WD repeat L(2)GL family.</text>
</comment>
<dbReference type="GO" id="GO:0005737">
    <property type="term" value="C:cytoplasm"/>
    <property type="evidence" value="ECO:0007669"/>
    <property type="project" value="UniProtKB-SubCell"/>
</dbReference>
<dbReference type="GO" id="GO:0005096">
    <property type="term" value="F:GTPase activator activity"/>
    <property type="evidence" value="ECO:0007669"/>
    <property type="project" value="TreeGrafter"/>
</dbReference>
<feature type="domain" description="V-SNARE coiled-coil homology" evidence="8">
    <location>
        <begin position="1037"/>
        <end position="1101"/>
    </location>
</feature>
<dbReference type="GO" id="GO:0006893">
    <property type="term" value="P:Golgi to plasma membrane transport"/>
    <property type="evidence" value="ECO:0007669"/>
    <property type="project" value="TreeGrafter"/>
</dbReference>
<dbReference type="InterPro" id="IPR015943">
    <property type="entry name" value="WD40/YVTN_repeat-like_dom_sf"/>
</dbReference>
<feature type="region of interest" description="Disordered" evidence="7">
    <location>
        <begin position="1000"/>
        <end position="1030"/>
    </location>
</feature>
<dbReference type="RefSeq" id="XP_039128552.1">
    <property type="nucleotide sequence ID" value="XM_039272618.1"/>
</dbReference>
<feature type="region of interest" description="Disordered" evidence="7">
    <location>
        <begin position="738"/>
        <end position="763"/>
    </location>
</feature>
<feature type="repeat" description="WD" evidence="5">
    <location>
        <begin position="244"/>
        <end position="286"/>
    </location>
</feature>
<keyword evidence="9" id="KW-1185">Reference proteome</keyword>
<dbReference type="GO" id="GO:0045159">
    <property type="term" value="F:myosin II binding"/>
    <property type="evidence" value="ECO:0007669"/>
    <property type="project" value="TreeGrafter"/>
</dbReference>
<dbReference type="GeneID" id="120264784"/>
<feature type="compositionally biased region" description="Polar residues" evidence="7">
    <location>
        <begin position="738"/>
        <end position="757"/>
    </location>
</feature>
<dbReference type="InterPro" id="IPR001680">
    <property type="entry name" value="WD40_rpt"/>
</dbReference>
<keyword evidence="4" id="KW-0963">Cytoplasm</keyword>